<evidence type="ECO:0000313" key="5">
    <source>
        <dbReference type="Proteomes" id="UP001596084"/>
    </source>
</evidence>
<dbReference type="EMBL" id="JBHSMX010000020">
    <property type="protein sequence ID" value="MFC5521876.1"/>
    <property type="molecule type" value="Genomic_DNA"/>
</dbReference>
<dbReference type="InterPro" id="IPR050300">
    <property type="entry name" value="GDXG_lipolytic_enzyme"/>
</dbReference>
<dbReference type="Pfam" id="PF20434">
    <property type="entry name" value="BD-FAE"/>
    <property type="match status" value="1"/>
</dbReference>
<comment type="caution">
    <text evidence="4">The sequence shown here is derived from an EMBL/GenBank/DDBJ whole genome shotgun (WGS) entry which is preliminary data.</text>
</comment>
<gene>
    <name evidence="4" type="ORF">ACFPP7_13280</name>
</gene>
<feature type="domain" description="BD-FAE-like" evidence="3">
    <location>
        <begin position="78"/>
        <end position="189"/>
    </location>
</feature>
<name>A0ABW0QBB7_9BURK</name>
<evidence type="ECO:0000259" key="3">
    <source>
        <dbReference type="Pfam" id="PF20434"/>
    </source>
</evidence>
<dbReference type="Gene3D" id="3.40.50.1820">
    <property type="entry name" value="alpha/beta hydrolase"/>
    <property type="match status" value="1"/>
</dbReference>
<feature type="signal peptide" evidence="2">
    <location>
        <begin position="1"/>
        <end position="18"/>
    </location>
</feature>
<dbReference type="Proteomes" id="UP001596084">
    <property type="component" value="Unassembled WGS sequence"/>
</dbReference>
<keyword evidence="2" id="KW-0732">Signal</keyword>
<dbReference type="InterPro" id="IPR049492">
    <property type="entry name" value="BD-FAE-like_dom"/>
</dbReference>
<proteinExistence type="predicted"/>
<protein>
    <submittedName>
        <fullName evidence="4">Alpha/beta hydrolase</fullName>
    </submittedName>
</protein>
<keyword evidence="1 4" id="KW-0378">Hydrolase</keyword>
<evidence type="ECO:0000313" key="4">
    <source>
        <dbReference type="EMBL" id="MFC5521876.1"/>
    </source>
</evidence>
<keyword evidence="5" id="KW-1185">Reference proteome</keyword>
<evidence type="ECO:0000256" key="2">
    <source>
        <dbReference type="SAM" id="SignalP"/>
    </source>
</evidence>
<reference evidence="5" key="1">
    <citation type="journal article" date="2019" name="Int. J. Syst. Evol. Microbiol.">
        <title>The Global Catalogue of Microorganisms (GCM) 10K type strain sequencing project: providing services to taxonomists for standard genome sequencing and annotation.</title>
        <authorList>
            <consortium name="The Broad Institute Genomics Platform"/>
            <consortium name="The Broad Institute Genome Sequencing Center for Infectious Disease"/>
            <person name="Wu L."/>
            <person name="Ma J."/>
        </authorList>
    </citation>
    <scope>NUCLEOTIDE SEQUENCE [LARGE SCALE GENOMIC DNA]</scope>
    <source>
        <strain evidence="5">CGMCC 4.7277</strain>
    </source>
</reference>
<dbReference type="SUPFAM" id="SSF53474">
    <property type="entry name" value="alpha/beta-Hydrolases"/>
    <property type="match status" value="1"/>
</dbReference>
<organism evidence="4 5">
    <name type="scientific">Polaromonas jejuensis</name>
    <dbReference type="NCBI Taxonomy" id="457502"/>
    <lineage>
        <taxon>Bacteria</taxon>
        <taxon>Pseudomonadati</taxon>
        <taxon>Pseudomonadota</taxon>
        <taxon>Betaproteobacteria</taxon>
        <taxon>Burkholderiales</taxon>
        <taxon>Comamonadaceae</taxon>
        <taxon>Polaromonas</taxon>
    </lineage>
</organism>
<dbReference type="GO" id="GO:0016787">
    <property type="term" value="F:hydrolase activity"/>
    <property type="evidence" value="ECO:0007669"/>
    <property type="project" value="UniProtKB-KW"/>
</dbReference>
<dbReference type="PANTHER" id="PTHR48081">
    <property type="entry name" value="AB HYDROLASE SUPERFAMILY PROTEIN C4A8.06C"/>
    <property type="match status" value="1"/>
</dbReference>
<sequence length="315" mass="33674">MKPLGLIMGLWGAGMLLAAGAAAQVPQALGEKLKAMGRVIAPPATSALYAPLVLESEPYAGVRVERDIRYGEAERHLLDVFSPQMPSAKAFPVLIFVHGGGFVAGNRRASASSPFYDNIMLWAVRNGMVGVNMTYRLSPQNPWPAGPADVGQGVSWVHEQIVARGGDPSRIYLLGHSAGATHVAAYVAQERFHKVRGSGLAGALLLSGVYRVTAELVAVSPTYPGYYGTDASEYPARSALDGLIATRVPLWVGGAELDPPDFESQMTLLNDSLCKAGRCPAFVRFPGHSHMSEIYSVHTDDRSVSDAMLAFIKPR</sequence>
<feature type="chain" id="PRO_5046989747" evidence="2">
    <location>
        <begin position="19"/>
        <end position="315"/>
    </location>
</feature>
<accession>A0ABW0QBB7</accession>
<dbReference type="InterPro" id="IPR029058">
    <property type="entry name" value="AB_hydrolase_fold"/>
</dbReference>
<evidence type="ECO:0000256" key="1">
    <source>
        <dbReference type="ARBA" id="ARBA00022801"/>
    </source>
</evidence>